<dbReference type="InterPro" id="IPR039426">
    <property type="entry name" value="TonB-dep_rcpt-like"/>
</dbReference>
<dbReference type="GO" id="GO:0009279">
    <property type="term" value="C:cell outer membrane"/>
    <property type="evidence" value="ECO:0007669"/>
    <property type="project" value="UniProtKB-SubCell"/>
</dbReference>
<comment type="similarity">
    <text evidence="7">Belongs to the TonB-dependent receptor family.</text>
</comment>
<dbReference type="SUPFAM" id="SSF49464">
    <property type="entry name" value="Carboxypeptidase regulatory domain-like"/>
    <property type="match status" value="1"/>
</dbReference>
<dbReference type="OrthoDB" id="9803050at2"/>
<evidence type="ECO:0000256" key="5">
    <source>
        <dbReference type="ARBA" id="ARBA00023136"/>
    </source>
</evidence>
<dbReference type="PROSITE" id="PS52016">
    <property type="entry name" value="TONB_DEPENDENT_REC_3"/>
    <property type="match status" value="1"/>
</dbReference>
<dbReference type="Gene3D" id="3.55.50.30">
    <property type="match status" value="1"/>
</dbReference>
<keyword evidence="4 7" id="KW-0812">Transmembrane</keyword>
<dbReference type="RefSeq" id="WP_143916076.1">
    <property type="nucleotide sequence ID" value="NZ_CANLFO010000009.1"/>
</dbReference>
<evidence type="ECO:0000259" key="8">
    <source>
        <dbReference type="Pfam" id="PF07715"/>
    </source>
</evidence>
<dbReference type="InterPro" id="IPR037066">
    <property type="entry name" value="Plug_dom_sf"/>
</dbReference>
<dbReference type="InterPro" id="IPR036942">
    <property type="entry name" value="Beta-barrel_TonB_sf"/>
</dbReference>
<dbReference type="Pfam" id="PF07715">
    <property type="entry name" value="Plug"/>
    <property type="match status" value="1"/>
</dbReference>
<evidence type="ECO:0000256" key="3">
    <source>
        <dbReference type="ARBA" id="ARBA00022452"/>
    </source>
</evidence>
<protein>
    <submittedName>
        <fullName evidence="9">TonB-dependent receptor</fullName>
    </submittedName>
</protein>
<evidence type="ECO:0000256" key="4">
    <source>
        <dbReference type="ARBA" id="ARBA00022692"/>
    </source>
</evidence>
<keyword evidence="9" id="KW-0675">Receptor</keyword>
<evidence type="ECO:0000313" key="9">
    <source>
        <dbReference type="EMBL" id="TSE09616.1"/>
    </source>
</evidence>
<evidence type="ECO:0000256" key="1">
    <source>
        <dbReference type="ARBA" id="ARBA00004571"/>
    </source>
</evidence>
<feature type="domain" description="TonB-dependent receptor plug" evidence="8">
    <location>
        <begin position="276"/>
        <end position="354"/>
    </location>
</feature>
<name>A0A554VMU2_9FLAO</name>
<dbReference type="InterPro" id="IPR008969">
    <property type="entry name" value="CarboxyPept-like_regulatory"/>
</dbReference>
<dbReference type="Gene3D" id="2.60.40.1120">
    <property type="entry name" value="Carboxypeptidase-like, regulatory domain"/>
    <property type="match status" value="1"/>
</dbReference>
<dbReference type="Gene3D" id="2.40.170.20">
    <property type="entry name" value="TonB-dependent receptor, beta-barrel domain"/>
    <property type="match status" value="1"/>
</dbReference>
<dbReference type="SUPFAM" id="SSF56935">
    <property type="entry name" value="Porins"/>
    <property type="match status" value="1"/>
</dbReference>
<comment type="subcellular location">
    <subcellularLocation>
        <location evidence="1 7">Cell outer membrane</location>
        <topology evidence="1 7">Multi-pass membrane protein</topology>
    </subcellularLocation>
</comment>
<keyword evidence="10" id="KW-1185">Reference proteome</keyword>
<keyword evidence="2 7" id="KW-0813">Transport</keyword>
<dbReference type="InterPro" id="IPR012910">
    <property type="entry name" value="Plug_dom"/>
</dbReference>
<dbReference type="Proteomes" id="UP000318833">
    <property type="component" value="Unassembled WGS sequence"/>
</dbReference>
<comment type="caution">
    <text evidence="9">The sequence shown here is derived from an EMBL/GenBank/DDBJ whole genome shotgun (WGS) entry which is preliminary data.</text>
</comment>
<accession>A0A554VMU2</accession>
<organism evidence="9 10">
    <name type="scientific">Aquimarina algiphila</name>
    <dbReference type="NCBI Taxonomy" id="2047982"/>
    <lineage>
        <taxon>Bacteria</taxon>
        <taxon>Pseudomonadati</taxon>
        <taxon>Bacteroidota</taxon>
        <taxon>Flavobacteriia</taxon>
        <taxon>Flavobacteriales</taxon>
        <taxon>Flavobacteriaceae</taxon>
        <taxon>Aquimarina</taxon>
    </lineage>
</organism>
<evidence type="ECO:0000256" key="7">
    <source>
        <dbReference type="PROSITE-ProRule" id="PRU01360"/>
    </source>
</evidence>
<keyword evidence="3 7" id="KW-1134">Transmembrane beta strand</keyword>
<sequence>MRFLIRIIFFFGLTVIYAQDNQPKVSLSFDNVNLKNAFSQIEEVTNYRFYFVDAWLGDKIVSGKYENTPLNEVLEDIFKDTILNFFISNKKGIIITRNSVIYDELPKGFFGNEKKETVDSGEEIKVNPVFQIKDGISKKRRAQTIRIGRENKNSDRSSFTLEGYAINSRTGAPVSNLSIIVKNKNTGTDTDKNGYYEIELSPGLNILETSAMGVANQTKRIIIYNDGELDFNLEESLEVLDEVIIESNVNENVKSAITGAEKVDVEESKNIPLVLGERDVLKVATTLPGVTTAGEGAVGFNVRGGKSDQNLILLDDAVVYNPQHFFGVFSALNPFTLGEVNIYKGSIPAEYGGRLSSVFDIKTRDSDAKEFKGEASIGPVTGNVVLETPVFKDKSALMVGGRVAYANWILRSLDEENLQNSEASFYDVVAKYNHKFNENNKISATGYFSRDDFSITSDSLYIYKNRALSLNWEHKFNEKNRGNLIVVNSAYEFDIEFDGDTNGDFKLGNSIEETELKLKMKYLYSDRLKFDYGISSKLYALRPGNKKPDGAESIVTPVNVPKERGLESAAFLSGKFDVTKKLLLDAGIRFSVFNTLGESSQRIYQEGLPKNDGTLIETREFDKNEVVETYGGPELRLSARYLILPDFSVKASYNNTIQYIHRLSNNTTASPIDTWKLSDLNIEPQRANQYSIGLYKNFNQNAYELSLEGFYKRLDKILDFKTGAQTLLNQNIETEVLQGDGKSYGAEFLIRKNKGKFNGWLAYTYSRSFIKLDSPFREEQVNDGDFFPSNFDRPHDISMVTNYKFTRRFSLSANFVYQTGRPVTFPIGNFNFNNSEFVVYSDRNKFRIPDFYRLDIGFNVEGNHKKGKVAHSFWTISIYNVLGRNNPFSVFFVTDEGEIKGLQSSIFSVPVPSITYSFKF</sequence>
<evidence type="ECO:0000256" key="6">
    <source>
        <dbReference type="ARBA" id="ARBA00023237"/>
    </source>
</evidence>
<keyword evidence="5 7" id="KW-0472">Membrane</keyword>
<dbReference type="Gene3D" id="2.170.130.10">
    <property type="entry name" value="TonB-dependent receptor, plug domain"/>
    <property type="match status" value="1"/>
</dbReference>
<dbReference type="EMBL" id="VLNR01000012">
    <property type="protein sequence ID" value="TSE09616.1"/>
    <property type="molecule type" value="Genomic_DNA"/>
</dbReference>
<reference evidence="9 10" key="1">
    <citation type="submission" date="2019-07" db="EMBL/GenBank/DDBJ databases">
        <title>The draft genome sequence of Aquimarina algiphila M91.</title>
        <authorList>
            <person name="Meng X."/>
        </authorList>
    </citation>
    <scope>NUCLEOTIDE SEQUENCE [LARGE SCALE GENOMIC DNA]</scope>
    <source>
        <strain evidence="9 10">M91</strain>
    </source>
</reference>
<evidence type="ECO:0000313" key="10">
    <source>
        <dbReference type="Proteomes" id="UP000318833"/>
    </source>
</evidence>
<dbReference type="AlphaFoldDB" id="A0A554VMU2"/>
<keyword evidence="6 7" id="KW-0998">Cell outer membrane</keyword>
<dbReference type="Pfam" id="PF13715">
    <property type="entry name" value="CarbopepD_reg_2"/>
    <property type="match status" value="1"/>
</dbReference>
<gene>
    <name evidence="9" type="ORF">FOF46_07860</name>
</gene>
<proteinExistence type="inferred from homology"/>
<evidence type="ECO:0000256" key="2">
    <source>
        <dbReference type="ARBA" id="ARBA00022448"/>
    </source>
</evidence>